<keyword evidence="3" id="KW-1185">Reference proteome</keyword>
<feature type="non-terminal residue" evidence="1">
    <location>
        <position position="1"/>
    </location>
</feature>
<dbReference type="EMBL" id="BGPR01227092">
    <property type="protein sequence ID" value="GBL60695.1"/>
    <property type="molecule type" value="Genomic_DNA"/>
</dbReference>
<dbReference type="AlphaFoldDB" id="A0A4Y1ZNR6"/>
<dbReference type="EMBL" id="BGPR01227026">
    <property type="protein sequence ID" value="GBL60425.1"/>
    <property type="molecule type" value="Genomic_DNA"/>
</dbReference>
<gene>
    <name evidence="2" type="ORF">AVEN_227302_1</name>
    <name evidence="1" type="ORF">AVEN_229438_1</name>
</gene>
<name>A0A4Y1ZNR6_ARAVE</name>
<evidence type="ECO:0000313" key="3">
    <source>
        <dbReference type="Proteomes" id="UP000499080"/>
    </source>
</evidence>
<dbReference type="Proteomes" id="UP000499080">
    <property type="component" value="Unassembled WGS sequence"/>
</dbReference>
<reference evidence="1 3" key="1">
    <citation type="journal article" date="2019" name="Sci. Rep.">
        <title>Orb-weaving spider Araneus ventricosus genome elucidates the spidroin gene catalogue.</title>
        <authorList>
            <person name="Kono N."/>
            <person name="Nakamura H."/>
            <person name="Ohtoshi R."/>
            <person name="Moran D.A.P."/>
            <person name="Shinohara A."/>
            <person name="Yoshida Y."/>
            <person name="Fujiwara M."/>
            <person name="Mori M."/>
            <person name="Tomita M."/>
            <person name="Arakawa K."/>
        </authorList>
    </citation>
    <scope>NUCLEOTIDE SEQUENCE [LARGE SCALE GENOMIC DNA]</scope>
</reference>
<proteinExistence type="predicted"/>
<evidence type="ECO:0000313" key="1">
    <source>
        <dbReference type="EMBL" id="GBL60425.1"/>
    </source>
</evidence>
<accession>A0A4Y1ZNR6</accession>
<evidence type="ECO:0000313" key="2">
    <source>
        <dbReference type="EMBL" id="GBL60695.1"/>
    </source>
</evidence>
<sequence>SASCVVALIMSQWLKITGRIHSQLLSLASGSQNHGLGPYSTVDQACRVKSLSCLQHPQVSVECVFGEWGAG</sequence>
<comment type="caution">
    <text evidence="1">The sequence shown here is derived from an EMBL/GenBank/DDBJ whole genome shotgun (WGS) entry which is preliminary data.</text>
</comment>
<protein>
    <submittedName>
        <fullName evidence="1">Uncharacterized protein</fullName>
    </submittedName>
</protein>
<organism evidence="1 3">
    <name type="scientific">Araneus ventricosus</name>
    <name type="common">Orbweaver spider</name>
    <name type="synonym">Epeira ventricosa</name>
    <dbReference type="NCBI Taxonomy" id="182803"/>
    <lineage>
        <taxon>Eukaryota</taxon>
        <taxon>Metazoa</taxon>
        <taxon>Ecdysozoa</taxon>
        <taxon>Arthropoda</taxon>
        <taxon>Chelicerata</taxon>
        <taxon>Arachnida</taxon>
        <taxon>Araneae</taxon>
        <taxon>Araneomorphae</taxon>
        <taxon>Entelegynae</taxon>
        <taxon>Araneoidea</taxon>
        <taxon>Araneidae</taxon>
        <taxon>Araneus</taxon>
    </lineage>
</organism>